<evidence type="ECO:0000313" key="4">
    <source>
        <dbReference type="Proteomes" id="UP000269375"/>
    </source>
</evidence>
<dbReference type="EMBL" id="SOQW01000002">
    <property type="protein sequence ID" value="TDX92720.1"/>
    <property type="molecule type" value="Genomic_DNA"/>
</dbReference>
<reference evidence="2" key="1">
    <citation type="submission" date="2018-11" db="EMBL/GenBank/DDBJ databases">
        <title>Proposal to divide the Flavobacteriaceae and reorganize its genera based on Amino Acid Identity values calculated from whole genome sequences.</title>
        <authorList>
            <person name="Nicholson A.C."/>
            <person name="Gulvik C.A."/>
            <person name="Whitney A.M."/>
            <person name="Humrighouse B.W."/>
            <person name="Bell M."/>
            <person name="Holmes B."/>
            <person name="Steigerwalt A."/>
            <person name="Villarma A."/>
            <person name="Sheth M."/>
            <person name="Batra D."/>
            <person name="Pryor J."/>
            <person name="Bernardet J.-F."/>
            <person name="Hugo C."/>
            <person name="Kampfer P."/>
            <person name="Newman J."/>
            <person name="Mcquiston J.R."/>
        </authorList>
    </citation>
    <scope>NUCLEOTIDE SEQUENCE</scope>
    <source>
        <strain evidence="2">DSM 15235</strain>
    </source>
</reference>
<organism evidence="2 4">
    <name type="scientific">Chryseobacterium daecheongense</name>
    <dbReference type="NCBI Taxonomy" id="192389"/>
    <lineage>
        <taxon>Bacteria</taxon>
        <taxon>Pseudomonadati</taxon>
        <taxon>Bacteroidota</taxon>
        <taxon>Flavobacteriia</taxon>
        <taxon>Flavobacteriales</taxon>
        <taxon>Weeksellaceae</taxon>
        <taxon>Chryseobacterium group</taxon>
        <taxon>Chryseobacterium</taxon>
    </lineage>
</organism>
<evidence type="ECO:0000256" key="1">
    <source>
        <dbReference type="SAM" id="MobiDB-lite"/>
    </source>
</evidence>
<gene>
    <name evidence="3" type="ORF">BCF50_1660</name>
    <name evidence="2" type="ORF">EGI05_12125</name>
</gene>
<evidence type="ECO:0000313" key="2">
    <source>
        <dbReference type="EMBL" id="ROH98079.1"/>
    </source>
</evidence>
<protein>
    <submittedName>
        <fullName evidence="2">Uncharacterized protein</fullName>
    </submittedName>
</protein>
<dbReference type="EMBL" id="RJTX01000002">
    <property type="protein sequence ID" value="ROH98079.1"/>
    <property type="molecule type" value="Genomic_DNA"/>
</dbReference>
<dbReference type="AlphaFoldDB" id="A0A3N0VZ72"/>
<feature type="region of interest" description="Disordered" evidence="1">
    <location>
        <begin position="1"/>
        <end position="23"/>
    </location>
</feature>
<sequence length="170" mass="19556">MEDKKGPIPQIRPPSVNNVSANKTNESEAAKKWLIKNIESYFQADPGNMDKVMQNITTRDYYNYKTDAMNVDMDVDGSLTLKEFQDKWRMKFDVQKAGIGVGFLITGQDWDEIKVSKCDLILETLDDTYLFDVILIDKKYDVKYPITISVIKNQSSFLIEDILQEVPQSN</sequence>
<reference evidence="3 5" key="2">
    <citation type="submission" date="2019-03" db="EMBL/GenBank/DDBJ databases">
        <title>Genomic Encyclopedia of Archaeal and Bacterial Type Strains, Phase II (KMG-II): from individual species to whole genera.</title>
        <authorList>
            <person name="Goeker M."/>
        </authorList>
    </citation>
    <scope>NUCLEOTIDE SEQUENCE [LARGE SCALE GENOMIC DNA]</scope>
    <source>
        <strain evidence="3 5">DSM 15235</strain>
    </source>
</reference>
<name>A0A3N0VZ72_9FLAO</name>
<comment type="caution">
    <text evidence="2">The sequence shown here is derived from an EMBL/GenBank/DDBJ whole genome shotgun (WGS) entry which is preliminary data.</text>
</comment>
<proteinExistence type="predicted"/>
<evidence type="ECO:0000313" key="3">
    <source>
        <dbReference type="EMBL" id="TDX92720.1"/>
    </source>
</evidence>
<evidence type="ECO:0000313" key="5">
    <source>
        <dbReference type="Proteomes" id="UP000295709"/>
    </source>
</evidence>
<dbReference type="Proteomes" id="UP000269375">
    <property type="component" value="Unassembled WGS sequence"/>
</dbReference>
<dbReference type="Proteomes" id="UP000295709">
    <property type="component" value="Unassembled WGS sequence"/>
</dbReference>
<accession>A0A3N0VZ72</accession>
<keyword evidence="5" id="KW-1185">Reference proteome</keyword>